<accession>A0A3B0WQT5</accession>
<dbReference type="PANTHER" id="PTHR30093:SF34">
    <property type="entry name" value="PREPILIN PEPTIDASE-DEPENDENT PROTEIN D"/>
    <property type="match status" value="1"/>
</dbReference>
<dbReference type="SUPFAM" id="SSF54523">
    <property type="entry name" value="Pili subunits"/>
    <property type="match status" value="1"/>
</dbReference>
<protein>
    <submittedName>
        <fullName evidence="3">Type IV pilin PilA</fullName>
    </submittedName>
</protein>
<keyword evidence="2" id="KW-1133">Transmembrane helix</keyword>
<dbReference type="EMBL" id="UOFD01000032">
    <property type="protein sequence ID" value="VAW51619.1"/>
    <property type="molecule type" value="Genomic_DNA"/>
</dbReference>
<keyword evidence="2" id="KW-0812">Transmembrane</keyword>
<name>A0A3B0WQT5_9ZZZZ</name>
<gene>
    <name evidence="3" type="ORF">MNBD_GAMMA06-357</name>
</gene>
<feature type="transmembrane region" description="Helical" evidence="2">
    <location>
        <begin position="7"/>
        <end position="31"/>
    </location>
</feature>
<reference evidence="3" key="1">
    <citation type="submission" date="2018-06" db="EMBL/GenBank/DDBJ databases">
        <authorList>
            <person name="Zhirakovskaya E."/>
        </authorList>
    </citation>
    <scope>NUCLEOTIDE SEQUENCE</scope>
</reference>
<keyword evidence="2" id="KW-0472">Membrane</keyword>
<dbReference type="PROSITE" id="PS00409">
    <property type="entry name" value="PROKAR_NTER_METHYL"/>
    <property type="match status" value="1"/>
</dbReference>
<dbReference type="GO" id="GO:0044096">
    <property type="term" value="C:type IV pilus"/>
    <property type="evidence" value="ECO:0007669"/>
    <property type="project" value="TreeGrafter"/>
</dbReference>
<organism evidence="3">
    <name type="scientific">hydrothermal vent metagenome</name>
    <dbReference type="NCBI Taxonomy" id="652676"/>
    <lineage>
        <taxon>unclassified sequences</taxon>
        <taxon>metagenomes</taxon>
        <taxon>ecological metagenomes</taxon>
    </lineage>
</organism>
<dbReference type="AlphaFoldDB" id="A0A3B0WQT5"/>
<proteinExistence type="predicted"/>
<keyword evidence="1" id="KW-0488">Methylation</keyword>
<dbReference type="Pfam" id="PF07963">
    <property type="entry name" value="N_methyl"/>
    <property type="match status" value="1"/>
</dbReference>
<dbReference type="NCBIfam" id="TIGR02532">
    <property type="entry name" value="IV_pilin_GFxxxE"/>
    <property type="match status" value="1"/>
</dbReference>
<dbReference type="InterPro" id="IPR012902">
    <property type="entry name" value="N_methyl_site"/>
</dbReference>
<dbReference type="Gene3D" id="3.30.700.10">
    <property type="entry name" value="Glycoprotein, Type 4 Pilin"/>
    <property type="match status" value="1"/>
</dbReference>
<evidence type="ECO:0000256" key="2">
    <source>
        <dbReference type="SAM" id="Phobius"/>
    </source>
</evidence>
<evidence type="ECO:0000313" key="3">
    <source>
        <dbReference type="EMBL" id="VAW51619.1"/>
    </source>
</evidence>
<evidence type="ECO:0000256" key="1">
    <source>
        <dbReference type="ARBA" id="ARBA00022481"/>
    </source>
</evidence>
<dbReference type="InterPro" id="IPR045584">
    <property type="entry name" value="Pilin-like"/>
</dbReference>
<dbReference type="GO" id="GO:0043107">
    <property type="term" value="P:type IV pilus-dependent motility"/>
    <property type="evidence" value="ECO:0007669"/>
    <property type="project" value="TreeGrafter"/>
</dbReference>
<sequence>MKKIQQGFTLIELMIVIAIIGILASVALPAYSNYTNKAAFSEIILATSNVKSAVEICSTRPTTTVASFPVDCIGGGGRGVNDVITLPAAINAGARTISVLVTAGGGGVVATGLGDALFTPASPTFILDGTRMVTGEVVWNPNSTTALAATCVAANLC</sequence>
<dbReference type="PANTHER" id="PTHR30093">
    <property type="entry name" value="GENERAL SECRETION PATHWAY PROTEIN G"/>
    <property type="match status" value="1"/>
</dbReference>